<keyword evidence="3" id="KW-1185">Reference proteome</keyword>
<reference evidence="3" key="1">
    <citation type="journal article" date="2019" name="Nat. Commun.">
        <title>The genome of broomcorn millet.</title>
        <authorList>
            <person name="Zou C."/>
            <person name="Miki D."/>
            <person name="Li D."/>
            <person name="Tang Q."/>
            <person name="Xiao L."/>
            <person name="Rajput S."/>
            <person name="Deng P."/>
            <person name="Jia W."/>
            <person name="Huang R."/>
            <person name="Zhang M."/>
            <person name="Sun Y."/>
            <person name="Hu J."/>
            <person name="Fu X."/>
            <person name="Schnable P.S."/>
            <person name="Li F."/>
            <person name="Zhang H."/>
            <person name="Feng B."/>
            <person name="Zhu X."/>
            <person name="Liu R."/>
            <person name="Schnable J.C."/>
            <person name="Zhu J.-K."/>
            <person name="Zhang H."/>
        </authorList>
    </citation>
    <scope>NUCLEOTIDE SEQUENCE [LARGE SCALE GENOMIC DNA]</scope>
</reference>
<evidence type="ECO:0000313" key="2">
    <source>
        <dbReference type="EMBL" id="RLM61335.1"/>
    </source>
</evidence>
<dbReference type="AlphaFoldDB" id="A0A3L6PRM1"/>
<feature type="region of interest" description="Disordered" evidence="1">
    <location>
        <begin position="45"/>
        <end position="69"/>
    </location>
</feature>
<sequence>MLRGPAAFALEFMDAGLLGRILCRRRGRGIPEPALFEALRRGPWTPVASRASTSSRTTSSPTPAAAAADGRKICNMGLESLHKDL</sequence>
<gene>
    <name evidence="2" type="ORF">C2845_PM14G20170</name>
</gene>
<dbReference type="Proteomes" id="UP000275267">
    <property type="component" value="Unassembled WGS sequence"/>
</dbReference>
<evidence type="ECO:0000256" key="1">
    <source>
        <dbReference type="SAM" id="MobiDB-lite"/>
    </source>
</evidence>
<evidence type="ECO:0000313" key="3">
    <source>
        <dbReference type="Proteomes" id="UP000275267"/>
    </source>
</evidence>
<protein>
    <submittedName>
        <fullName evidence="2">Uncharacterized protein</fullName>
    </submittedName>
</protein>
<comment type="caution">
    <text evidence="2">The sequence shown here is derived from an EMBL/GenBank/DDBJ whole genome shotgun (WGS) entry which is preliminary data.</text>
</comment>
<dbReference type="EMBL" id="PQIB02000016">
    <property type="protein sequence ID" value="RLM61335.1"/>
    <property type="molecule type" value="Genomic_DNA"/>
</dbReference>
<proteinExistence type="predicted"/>
<accession>A0A3L6PRM1</accession>
<organism evidence="2 3">
    <name type="scientific">Panicum miliaceum</name>
    <name type="common">Proso millet</name>
    <name type="synonym">Broomcorn millet</name>
    <dbReference type="NCBI Taxonomy" id="4540"/>
    <lineage>
        <taxon>Eukaryota</taxon>
        <taxon>Viridiplantae</taxon>
        <taxon>Streptophyta</taxon>
        <taxon>Embryophyta</taxon>
        <taxon>Tracheophyta</taxon>
        <taxon>Spermatophyta</taxon>
        <taxon>Magnoliopsida</taxon>
        <taxon>Liliopsida</taxon>
        <taxon>Poales</taxon>
        <taxon>Poaceae</taxon>
        <taxon>PACMAD clade</taxon>
        <taxon>Panicoideae</taxon>
        <taxon>Panicodae</taxon>
        <taxon>Paniceae</taxon>
        <taxon>Panicinae</taxon>
        <taxon>Panicum</taxon>
        <taxon>Panicum sect. Panicum</taxon>
    </lineage>
</organism>
<feature type="compositionally biased region" description="Low complexity" evidence="1">
    <location>
        <begin position="48"/>
        <end position="68"/>
    </location>
</feature>
<name>A0A3L6PRM1_PANMI</name>